<proteinExistence type="predicted"/>
<evidence type="ECO:0000313" key="1">
    <source>
        <dbReference type="EMBL" id="KAF2006669.1"/>
    </source>
</evidence>
<reference evidence="1" key="1">
    <citation type="journal article" date="2020" name="Stud. Mycol.">
        <title>101 Dothideomycetes genomes: a test case for predicting lifestyles and emergence of pathogens.</title>
        <authorList>
            <person name="Haridas S."/>
            <person name="Albert R."/>
            <person name="Binder M."/>
            <person name="Bloem J."/>
            <person name="Labutti K."/>
            <person name="Salamov A."/>
            <person name="Andreopoulos B."/>
            <person name="Baker S."/>
            <person name="Barry K."/>
            <person name="Bills G."/>
            <person name="Bluhm B."/>
            <person name="Cannon C."/>
            <person name="Castanera R."/>
            <person name="Culley D."/>
            <person name="Daum C."/>
            <person name="Ezra D."/>
            <person name="Gonzalez J."/>
            <person name="Henrissat B."/>
            <person name="Kuo A."/>
            <person name="Liang C."/>
            <person name="Lipzen A."/>
            <person name="Lutzoni F."/>
            <person name="Magnuson J."/>
            <person name="Mondo S."/>
            <person name="Nolan M."/>
            <person name="Ohm R."/>
            <person name="Pangilinan J."/>
            <person name="Park H.-J."/>
            <person name="Ramirez L."/>
            <person name="Alfaro M."/>
            <person name="Sun H."/>
            <person name="Tritt A."/>
            <person name="Yoshinaga Y."/>
            <person name="Zwiers L.-H."/>
            <person name="Turgeon B."/>
            <person name="Goodwin S."/>
            <person name="Spatafora J."/>
            <person name="Crous P."/>
            <person name="Grigoriev I."/>
        </authorList>
    </citation>
    <scope>NUCLEOTIDE SEQUENCE</scope>
    <source>
        <strain evidence="1">CBS 123094</strain>
    </source>
</reference>
<dbReference type="AlphaFoldDB" id="A0A6A5X0G8"/>
<sequence>MLAKEAKRSPGHVIVPNISKRNHSLRPLKNAISNANTSSFDHAERMLALRSPEKPWCRIAKHSCCCWAVWLVAASLVSPMFVAHCSSGISRAQPLLGRFWTGALYGGLSSQL</sequence>
<evidence type="ECO:0000313" key="2">
    <source>
        <dbReference type="Proteomes" id="UP000799779"/>
    </source>
</evidence>
<accession>A0A6A5X0G8</accession>
<dbReference type="Proteomes" id="UP000799779">
    <property type="component" value="Unassembled WGS sequence"/>
</dbReference>
<protein>
    <submittedName>
        <fullName evidence="1">Uncharacterized protein</fullName>
    </submittedName>
</protein>
<organism evidence="1 2">
    <name type="scientific">Amniculicola lignicola CBS 123094</name>
    <dbReference type="NCBI Taxonomy" id="1392246"/>
    <lineage>
        <taxon>Eukaryota</taxon>
        <taxon>Fungi</taxon>
        <taxon>Dikarya</taxon>
        <taxon>Ascomycota</taxon>
        <taxon>Pezizomycotina</taxon>
        <taxon>Dothideomycetes</taxon>
        <taxon>Pleosporomycetidae</taxon>
        <taxon>Pleosporales</taxon>
        <taxon>Amniculicolaceae</taxon>
        <taxon>Amniculicola</taxon>
    </lineage>
</organism>
<keyword evidence="2" id="KW-1185">Reference proteome</keyword>
<dbReference type="EMBL" id="ML977559">
    <property type="protein sequence ID" value="KAF2006669.1"/>
    <property type="molecule type" value="Genomic_DNA"/>
</dbReference>
<gene>
    <name evidence="1" type="ORF">P154DRAFT_222331</name>
</gene>
<name>A0A6A5X0G8_9PLEO</name>